<feature type="compositionally biased region" description="Gly residues" evidence="1">
    <location>
        <begin position="333"/>
        <end position="343"/>
    </location>
</feature>
<gene>
    <name evidence="2" type="ORF">FRC98_02425</name>
</gene>
<dbReference type="EMBL" id="VOSM01000001">
    <property type="protein sequence ID" value="TXD39275.1"/>
    <property type="molecule type" value="Genomic_DNA"/>
</dbReference>
<accession>A0A5C6XM25</accession>
<comment type="caution">
    <text evidence="2">The sequence shown here is derived from an EMBL/GenBank/DDBJ whole genome shotgun (WGS) entry which is preliminary data.</text>
</comment>
<protein>
    <recommendedName>
        <fullName evidence="4">MYXO-CTERM domain-containing protein</fullName>
    </recommendedName>
</protein>
<sequence>MRLEKVTGAALLGLAVGGAMTVGQVAVADACMPPLGQITDTYPSEGAVVAPDVKGWLFGFGAGQEPTIELRDADGQRVEATVLTTHLASFFGVARSLQPAQPLAEGTYTLSATYEHSPQNNVSSLFTVDAEAAWPAPPAPPVLTWYRETFDQAVGNSCEFGDEHHRIKLHPAAGAVAYRVELETEFDTALEIGPMVGRADIEHGITLGDVVCVRAYAIRGDGTESEASERCVPQKCRHYGRDESPGMLGTTDWSLVSEGSCPGEPGEGDDPSGGDVGGDAGFDVGEWPTDDVGPEPGDDVGPEPGDDVGPEPGDDVGDDPQVDAGDSVDAGSGDVGTGSGGDVALGDDGSQQAVSGGGCSSSGSPAGGALSLLVGALGVLVWRRRR</sequence>
<organism evidence="2 3">
    <name type="scientific">Lujinxingia vulgaris</name>
    <dbReference type="NCBI Taxonomy" id="2600176"/>
    <lineage>
        <taxon>Bacteria</taxon>
        <taxon>Deltaproteobacteria</taxon>
        <taxon>Bradymonadales</taxon>
        <taxon>Lujinxingiaceae</taxon>
        <taxon>Lujinxingia</taxon>
    </lineage>
</organism>
<dbReference type="NCBIfam" id="TIGR03382">
    <property type="entry name" value="GC_trans_RRR"/>
    <property type="match status" value="1"/>
</dbReference>
<reference evidence="2 3" key="1">
    <citation type="submission" date="2019-08" db="EMBL/GenBank/DDBJ databases">
        <title>Bradymonadales sp. TMQ4.</title>
        <authorList>
            <person name="Liang Q."/>
        </authorList>
    </citation>
    <scope>NUCLEOTIDE SEQUENCE [LARGE SCALE GENOMIC DNA]</scope>
    <source>
        <strain evidence="2 3">TMQ4</strain>
    </source>
</reference>
<dbReference type="OrthoDB" id="5503472at2"/>
<dbReference type="Proteomes" id="UP000321412">
    <property type="component" value="Unassembled WGS sequence"/>
</dbReference>
<evidence type="ECO:0000313" key="2">
    <source>
        <dbReference type="EMBL" id="TXD39275.1"/>
    </source>
</evidence>
<feature type="compositionally biased region" description="Low complexity" evidence="1">
    <location>
        <begin position="322"/>
        <end position="332"/>
    </location>
</feature>
<proteinExistence type="predicted"/>
<dbReference type="AlphaFoldDB" id="A0A5C6XM25"/>
<feature type="region of interest" description="Disordered" evidence="1">
    <location>
        <begin position="238"/>
        <end position="368"/>
    </location>
</feature>
<dbReference type="InterPro" id="IPR024038">
    <property type="entry name" value="MYXO-CTERM"/>
</dbReference>
<evidence type="ECO:0000256" key="1">
    <source>
        <dbReference type="SAM" id="MobiDB-lite"/>
    </source>
</evidence>
<dbReference type="InterPro" id="IPR017756">
    <property type="entry name" value="TM_Gly-Cys-Arg_CS"/>
</dbReference>
<name>A0A5C6XM25_9DELT</name>
<dbReference type="RefSeq" id="WP_146979704.1">
    <property type="nucleotide sequence ID" value="NZ_VOSM01000001.1"/>
</dbReference>
<evidence type="ECO:0000313" key="3">
    <source>
        <dbReference type="Proteomes" id="UP000321412"/>
    </source>
</evidence>
<feature type="compositionally biased region" description="Acidic residues" evidence="1">
    <location>
        <begin position="288"/>
        <end position="321"/>
    </location>
</feature>
<keyword evidence="3" id="KW-1185">Reference proteome</keyword>
<evidence type="ECO:0008006" key="4">
    <source>
        <dbReference type="Google" id="ProtNLM"/>
    </source>
</evidence>
<dbReference type="NCBIfam" id="TIGR03901">
    <property type="entry name" value="MYXO-CTERM"/>
    <property type="match status" value="1"/>
</dbReference>